<proteinExistence type="predicted"/>
<dbReference type="PANTHER" id="PTHR31408:SF2">
    <property type="entry name" value="PROTEIN SPO16 HOMOLOG"/>
    <property type="match status" value="1"/>
</dbReference>
<sequence>MADSVITSWPVILNRSLENSDIHRLLMQYHKVRVTDTTGHGVIIFPLSSVAFMIMPLDQVLTENQEKHLINEDTIERIHKLNQLHRKAYVILVAAFMGPEQIKAWTALQSRFLGTSSRFIPAHSAKECFECMMTISKVTSKPMVGVIQERMKRLQESTINDNIVLGALATIGLSNHGILWLKACLLTMELFPHSLSPSILLNQEEL</sequence>
<name>A0AAU9XQK2_9CNID</name>
<dbReference type="AlphaFoldDB" id="A0AAU9XQK2"/>
<organism evidence="1 2">
    <name type="scientific">Pocillopora meandrina</name>
    <dbReference type="NCBI Taxonomy" id="46732"/>
    <lineage>
        <taxon>Eukaryota</taxon>
        <taxon>Metazoa</taxon>
        <taxon>Cnidaria</taxon>
        <taxon>Anthozoa</taxon>
        <taxon>Hexacorallia</taxon>
        <taxon>Scleractinia</taxon>
        <taxon>Astrocoeniina</taxon>
        <taxon>Pocilloporidae</taxon>
        <taxon>Pocillopora</taxon>
    </lineage>
</organism>
<dbReference type="GO" id="GO:0007130">
    <property type="term" value="P:synaptonemal complex assembly"/>
    <property type="evidence" value="ECO:0007669"/>
    <property type="project" value="InterPro"/>
</dbReference>
<gene>
    <name evidence="1" type="ORF">PMEA_00027684</name>
</gene>
<dbReference type="EMBL" id="CALNXJ010000056">
    <property type="protein sequence ID" value="CAH3154732.1"/>
    <property type="molecule type" value="Genomic_DNA"/>
</dbReference>
<comment type="caution">
    <text evidence="1">The sequence shown here is derived from an EMBL/GenBank/DDBJ whole genome shotgun (WGS) entry which is preliminary data.</text>
</comment>
<evidence type="ECO:0000313" key="1">
    <source>
        <dbReference type="EMBL" id="CAH3154732.1"/>
    </source>
</evidence>
<dbReference type="GO" id="GO:0007131">
    <property type="term" value="P:reciprocal meiotic recombination"/>
    <property type="evidence" value="ECO:0007669"/>
    <property type="project" value="TreeGrafter"/>
</dbReference>
<protein>
    <submittedName>
        <fullName evidence="1">Uncharacterized protein</fullName>
    </submittedName>
</protein>
<reference evidence="1 2" key="1">
    <citation type="submission" date="2022-05" db="EMBL/GenBank/DDBJ databases">
        <authorList>
            <consortium name="Genoscope - CEA"/>
            <person name="William W."/>
        </authorList>
    </citation>
    <scope>NUCLEOTIDE SEQUENCE [LARGE SCALE GENOMIC DNA]</scope>
</reference>
<keyword evidence="2" id="KW-1185">Reference proteome</keyword>
<dbReference type="GO" id="GO:0005694">
    <property type="term" value="C:chromosome"/>
    <property type="evidence" value="ECO:0007669"/>
    <property type="project" value="TreeGrafter"/>
</dbReference>
<dbReference type="Proteomes" id="UP001159428">
    <property type="component" value="Unassembled WGS sequence"/>
</dbReference>
<accession>A0AAU9XQK2</accession>
<dbReference type="PANTHER" id="PTHR31408">
    <property type="entry name" value="HYPOTHETICAL PROTEIN LOC689986"/>
    <property type="match status" value="1"/>
</dbReference>
<dbReference type="Pfam" id="PF15162">
    <property type="entry name" value="SCRE"/>
    <property type="match status" value="1"/>
</dbReference>
<dbReference type="InterPro" id="IPR027857">
    <property type="entry name" value="SCRE"/>
</dbReference>
<evidence type="ECO:0000313" key="2">
    <source>
        <dbReference type="Proteomes" id="UP001159428"/>
    </source>
</evidence>